<reference evidence="1 2" key="1">
    <citation type="submission" date="2020-08" db="EMBL/GenBank/DDBJ databases">
        <title>A Genomic Blueprint of the Chicken Gut Microbiome.</title>
        <authorList>
            <person name="Gilroy R."/>
            <person name="Ravi A."/>
            <person name="Getino M."/>
            <person name="Pursley I."/>
            <person name="Horton D.L."/>
            <person name="Alikhan N.-F."/>
            <person name="Baker D."/>
            <person name="Gharbi K."/>
            <person name="Hall N."/>
            <person name="Watson M."/>
            <person name="Adriaenssens E.M."/>
            <person name="Foster-Nyarko E."/>
            <person name="Jarju S."/>
            <person name="Secka A."/>
            <person name="Antonio M."/>
            <person name="Oren A."/>
            <person name="Chaudhuri R."/>
            <person name="La Ragione R.M."/>
            <person name="Hildebrand F."/>
            <person name="Pallen M.J."/>
        </authorList>
    </citation>
    <scope>NUCLEOTIDE SEQUENCE [LARGE SCALE GENOMIC DNA]</scope>
    <source>
        <strain evidence="1 2">Sa3CUA8</strain>
    </source>
</reference>
<dbReference type="Proteomes" id="UP000659496">
    <property type="component" value="Unassembled WGS sequence"/>
</dbReference>
<keyword evidence="2" id="KW-1185">Reference proteome</keyword>
<evidence type="ECO:0000313" key="1">
    <source>
        <dbReference type="EMBL" id="MBD7906813.1"/>
    </source>
</evidence>
<evidence type="ECO:0008006" key="3">
    <source>
        <dbReference type="Google" id="ProtNLM"/>
    </source>
</evidence>
<protein>
    <recommendedName>
        <fullName evidence="3">Competence protein ComGD</fullName>
    </recommendedName>
</protein>
<sequence length="129" mass="14629">MLTIMGVLTAIVVPVSSGWTAVQTERDGFEAFKATIQQMQAYSIAHQTTTWLSFTNDGKTYAVTYSDVFEKSKTDFPPTIKFDNTSTLKTISFMENGNMYKTGTMNFETSSGPKKIRFQFQRGRMLIYE</sequence>
<organism evidence="1 2">
    <name type="scientific">Sporosarcina gallistercoris</name>
    <dbReference type="NCBI Taxonomy" id="2762245"/>
    <lineage>
        <taxon>Bacteria</taxon>
        <taxon>Bacillati</taxon>
        <taxon>Bacillota</taxon>
        <taxon>Bacilli</taxon>
        <taxon>Bacillales</taxon>
        <taxon>Caryophanaceae</taxon>
        <taxon>Sporosarcina</taxon>
    </lineage>
</organism>
<evidence type="ECO:0000313" key="2">
    <source>
        <dbReference type="Proteomes" id="UP000659496"/>
    </source>
</evidence>
<accession>A0ABR8PF98</accession>
<proteinExistence type="predicted"/>
<comment type="caution">
    <text evidence="1">The sequence shown here is derived from an EMBL/GenBank/DDBJ whole genome shotgun (WGS) entry which is preliminary data.</text>
</comment>
<name>A0ABR8PF98_9BACL</name>
<dbReference type="EMBL" id="JACSQY010000001">
    <property type="protein sequence ID" value="MBD7906813.1"/>
    <property type="molecule type" value="Genomic_DNA"/>
</dbReference>
<gene>
    <name evidence="1" type="ORF">H9659_00530</name>
</gene>